<dbReference type="InParanoid" id="A0A1X7VTK4"/>
<feature type="compositionally biased region" description="Basic and acidic residues" evidence="1">
    <location>
        <begin position="48"/>
        <end position="76"/>
    </location>
</feature>
<evidence type="ECO:0000313" key="2">
    <source>
        <dbReference type="EnsemblMetazoa" id="Aqu2.1.43214_001"/>
    </source>
</evidence>
<evidence type="ECO:0000256" key="1">
    <source>
        <dbReference type="SAM" id="MobiDB-lite"/>
    </source>
</evidence>
<feature type="region of interest" description="Disordered" evidence="1">
    <location>
        <begin position="1"/>
        <end position="76"/>
    </location>
</feature>
<feature type="compositionally biased region" description="Basic residues" evidence="1">
    <location>
        <begin position="33"/>
        <end position="47"/>
    </location>
</feature>
<dbReference type="EnsemblMetazoa" id="Aqu2.1.43214_001">
    <property type="protein sequence ID" value="Aqu2.1.43214_001"/>
    <property type="gene ID" value="Aqu2.1.43214"/>
</dbReference>
<accession>A0A1X7VTK4</accession>
<reference evidence="2" key="1">
    <citation type="submission" date="2017-05" db="UniProtKB">
        <authorList>
            <consortium name="EnsemblMetazoa"/>
        </authorList>
    </citation>
    <scope>IDENTIFICATION</scope>
</reference>
<protein>
    <submittedName>
        <fullName evidence="2">Uncharacterized protein</fullName>
    </submittedName>
</protein>
<organism evidence="2">
    <name type="scientific">Amphimedon queenslandica</name>
    <name type="common">Sponge</name>
    <dbReference type="NCBI Taxonomy" id="400682"/>
    <lineage>
        <taxon>Eukaryota</taxon>
        <taxon>Metazoa</taxon>
        <taxon>Porifera</taxon>
        <taxon>Demospongiae</taxon>
        <taxon>Heteroscleromorpha</taxon>
        <taxon>Haplosclerida</taxon>
        <taxon>Niphatidae</taxon>
        <taxon>Amphimedon</taxon>
    </lineage>
</organism>
<dbReference type="AlphaFoldDB" id="A0A1X7VTK4"/>
<proteinExistence type="predicted"/>
<name>A0A1X7VTK4_AMPQE</name>
<sequence>MGATTKGQEGMIRRRKTASGRTTNGVVEARNGTPRRRTATRNGMLRKKNGDDMKSYARRNKIGDESEKRTAYVTRD</sequence>